<evidence type="ECO:0000256" key="1">
    <source>
        <dbReference type="ARBA" id="ARBA00007734"/>
    </source>
</evidence>
<protein>
    <submittedName>
        <fullName evidence="5">Lytic transglycosylase domain-containing protein</fullName>
    </submittedName>
</protein>
<keyword evidence="6" id="KW-1185">Reference proteome</keyword>
<organism evidence="5 6">
    <name type="scientific">Acidiphilium acidophilum</name>
    <name type="common">Thiobacillus acidophilus</name>
    <dbReference type="NCBI Taxonomy" id="76588"/>
    <lineage>
        <taxon>Bacteria</taxon>
        <taxon>Pseudomonadati</taxon>
        <taxon>Pseudomonadota</taxon>
        <taxon>Alphaproteobacteria</taxon>
        <taxon>Acetobacterales</taxon>
        <taxon>Acidocellaceae</taxon>
        <taxon>Acidiphilium</taxon>
    </lineage>
</organism>
<comment type="similarity">
    <text evidence="1">Belongs to the transglycosylase Slt family.</text>
</comment>
<feature type="domain" description="Transglycosylase SLT" evidence="4">
    <location>
        <begin position="77"/>
        <end position="185"/>
    </location>
</feature>
<reference evidence="5 6" key="1">
    <citation type="submission" date="2023-11" db="EMBL/GenBank/DDBJ databases">
        <title>MicrobeMod: A computational toolkit for identifying prokaryotic methylation and restriction-modification with nanopore sequencing.</title>
        <authorList>
            <person name="Crits-Christoph A."/>
            <person name="Kang S.C."/>
            <person name="Lee H."/>
            <person name="Ostrov N."/>
        </authorList>
    </citation>
    <scope>NUCLEOTIDE SEQUENCE [LARGE SCALE GENOMIC DNA]</scope>
    <source>
        <strain evidence="5 6">DSMZ 700</strain>
    </source>
</reference>
<dbReference type="InterPro" id="IPR008258">
    <property type="entry name" value="Transglycosylase_SLT_dom_1"/>
</dbReference>
<comment type="similarity">
    <text evidence="2">Belongs to the virb1 family.</text>
</comment>
<feature type="region of interest" description="Disordered" evidence="3">
    <location>
        <begin position="51"/>
        <end position="76"/>
    </location>
</feature>
<evidence type="ECO:0000256" key="2">
    <source>
        <dbReference type="ARBA" id="ARBA00009387"/>
    </source>
</evidence>
<proteinExistence type="inferred from homology"/>
<comment type="caution">
    <text evidence="5">The sequence shown here is derived from an EMBL/GenBank/DDBJ whole genome shotgun (WGS) entry which is preliminary data.</text>
</comment>
<dbReference type="SUPFAM" id="SSF53955">
    <property type="entry name" value="Lysozyme-like"/>
    <property type="match status" value="1"/>
</dbReference>
<dbReference type="Pfam" id="PF01464">
    <property type="entry name" value="SLT"/>
    <property type="match status" value="1"/>
</dbReference>
<dbReference type="CDD" id="cd00254">
    <property type="entry name" value="LT-like"/>
    <property type="match status" value="1"/>
</dbReference>
<dbReference type="AlphaFoldDB" id="A0AAW9DUI6"/>
<gene>
    <name evidence="5" type="ORF">SIL87_16560</name>
</gene>
<accession>A0AAW9DUI6</accession>
<evidence type="ECO:0000313" key="5">
    <source>
        <dbReference type="EMBL" id="MDX5932370.1"/>
    </source>
</evidence>
<dbReference type="InterPro" id="IPR023346">
    <property type="entry name" value="Lysozyme-like_dom_sf"/>
</dbReference>
<dbReference type="RefSeq" id="WP_319615215.1">
    <property type="nucleotide sequence ID" value="NZ_JAWXYB010000018.1"/>
</dbReference>
<evidence type="ECO:0000256" key="3">
    <source>
        <dbReference type="SAM" id="MobiDB-lite"/>
    </source>
</evidence>
<dbReference type="PANTHER" id="PTHR37423">
    <property type="entry name" value="SOLUBLE LYTIC MUREIN TRANSGLYCOSYLASE-RELATED"/>
    <property type="match status" value="1"/>
</dbReference>
<dbReference type="Gene3D" id="1.10.530.10">
    <property type="match status" value="1"/>
</dbReference>
<dbReference type="EMBL" id="JAWXYB010000018">
    <property type="protein sequence ID" value="MDX5932370.1"/>
    <property type="molecule type" value="Genomic_DNA"/>
</dbReference>
<name>A0AAW9DUI6_ACIAO</name>
<feature type="compositionally biased region" description="Pro residues" evidence="3">
    <location>
        <begin position="64"/>
        <end position="73"/>
    </location>
</feature>
<dbReference type="Proteomes" id="UP001279553">
    <property type="component" value="Unassembled WGS sequence"/>
</dbReference>
<dbReference type="PANTHER" id="PTHR37423:SF2">
    <property type="entry name" value="MEMBRANE-BOUND LYTIC MUREIN TRANSGLYCOSYLASE C"/>
    <property type="match status" value="1"/>
</dbReference>
<evidence type="ECO:0000313" key="6">
    <source>
        <dbReference type="Proteomes" id="UP001279553"/>
    </source>
</evidence>
<evidence type="ECO:0000259" key="4">
    <source>
        <dbReference type="Pfam" id="PF01464"/>
    </source>
</evidence>
<sequence length="449" mass="47402">MTQSATLAISTAPSATTLSRTRNLALKCGGVAALALLSACASHQSSLPPTQQAANYAAKSPGNYNPPGPPSDPWGPYIEQASARFDVPTRWIRQVMRVESGGHEYMNGHLTVSYAGAMGLMQLEPETYREMAARYGLGSDPYNPYNNIMAGTAYIHEMYQIYGSPGFLAAYNAGPGRLDSYLDYKEPLPNQTRQYVAMIAPNIEGVYPASQPAAVDLAMNAMPAHIRPGLRPGYQDSSTESLNAIQLAANGPLPNPVIGRPAAPRVETAMISPKMEMAAAPVAPRPAAPPMPPPVPQRAPVQMATISPPPVVERARYTPPAARVMPPVHHDTGFSLIPTAEAATPPPIEQPARHAAPAPSGNLGTGTRWGIQVGAYDTPAHAKAALGIAELSAVSSLIKGQAVVQSITTAHGLFYRARFVDLPHQQAIAACQRLNHGPTGCEVLSPAAQ</sequence>